<protein>
    <submittedName>
        <fullName evidence="1">Uncharacterized protein</fullName>
    </submittedName>
</protein>
<evidence type="ECO:0000313" key="2">
    <source>
        <dbReference type="Proteomes" id="UP000224634"/>
    </source>
</evidence>
<evidence type="ECO:0000313" key="1">
    <source>
        <dbReference type="EMBL" id="PGH12539.1"/>
    </source>
</evidence>
<keyword evidence="2" id="KW-1185">Reference proteome</keyword>
<accession>A0A2B7XU95</accession>
<dbReference type="EMBL" id="PDNA01000116">
    <property type="protein sequence ID" value="PGH12539.1"/>
    <property type="molecule type" value="Genomic_DNA"/>
</dbReference>
<name>A0A2B7XU95_POLH7</name>
<reference evidence="1 2" key="1">
    <citation type="submission" date="2017-10" db="EMBL/GenBank/DDBJ databases">
        <title>Comparative genomics in systemic dimorphic fungi from Ajellomycetaceae.</title>
        <authorList>
            <person name="Munoz J.F."/>
            <person name="Mcewen J.G."/>
            <person name="Clay O.K."/>
            <person name="Cuomo C.A."/>
        </authorList>
    </citation>
    <scope>NUCLEOTIDE SEQUENCE [LARGE SCALE GENOMIC DNA]</scope>
    <source>
        <strain evidence="1 2">UAMH7299</strain>
    </source>
</reference>
<gene>
    <name evidence="1" type="ORF">AJ80_06700</name>
</gene>
<dbReference type="AlphaFoldDB" id="A0A2B7XU95"/>
<comment type="caution">
    <text evidence="1">The sequence shown here is derived from an EMBL/GenBank/DDBJ whole genome shotgun (WGS) entry which is preliminary data.</text>
</comment>
<organism evidence="1 2">
    <name type="scientific">Polytolypa hystricis (strain UAMH7299)</name>
    <dbReference type="NCBI Taxonomy" id="1447883"/>
    <lineage>
        <taxon>Eukaryota</taxon>
        <taxon>Fungi</taxon>
        <taxon>Dikarya</taxon>
        <taxon>Ascomycota</taxon>
        <taxon>Pezizomycotina</taxon>
        <taxon>Eurotiomycetes</taxon>
        <taxon>Eurotiomycetidae</taxon>
        <taxon>Onygenales</taxon>
        <taxon>Onygenales incertae sedis</taxon>
        <taxon>Polytolypa</taxon>
    </lineage>
</organism>
<dbReference type="Proteomes" id="UP000224634">
    <property type="component" value="Unassembled WGS sequence"/>
</dbReference>
<proteinExistence type="predicted"/>
<sequence>MSPGPLGSSPVDRYQWHGYRVEDSQGSKFSRHIRARSNEPVGHQSAFWGNGEEMARANLDFHAQYMTKGGLEIMPQLKYDDSMQRPGRLDDYY</sequence>